<keyword evidence="7" id="KW-1185">Reference proteome</keyword>
<feature type="short sequence motif" description="GXGXXG" evidence="4">
    <location>
        <begin position="12"/>
        <end position="17"/>
    </location>
</feature>
<name>A0A1I0C982_9RHOB</name>
<evidence type="ECO:0000256" key="3">
    <source>
        <dbReference type="ARBA" id="ARBA00023098"/>
    </source>
</evidence>
<reference evidence="6 7" key="1">
    <citation type="submission" date="2016-10" db="EMBL/GenBank/DDBJ databases">
        <authorList>
            <person name="de Groot N.N."/>
        </authorList>
    </citation>
    <scope>NUCLEOTIDE SEQUENCE [LARGE SCALE GENOMIC DNA]</scope>
    <source>
        <strain evidence="6 7">DSM 17862</strain>
    </source>
</reference>
<evidence type="ECO:0000313" key="6">
    <source>
        <dbReference type="EMBL" id="SET16068.1"/>
    </source>
</evidence>
<feature type="short sequence motif" description="DGA/G" evidence="4">
    <location>
        <begin position="206"/>
        <end position="208"/>
    </location>
</feature>
<organism evidence="6 7">
    <name type="scientific">Paracoccus homiensis</name>
    <dbReference type="NCBI Taxonomy" id="364199"/>
    <lineage>
        <taxon>Bacteria</taxon>
        <taxon>Pseudomonadati</taxon>
        <taxon>Pseudomonadota</taxon>
        <taxon>Alphaproteobacteria</taxon>
        <taxon>Rhodobacterales</taxon>
        <taxon>Paracoccaceae</taxon>
        <taxon>Paracoccus</taxon>
    </lineage>
</organism>
<dbReference type="SUPFAM" id="SSF52151">
    <property type="entry name" value="FabD/lysophospholipase-like"/>
    <property type="match status" value="1"/>
</dbReference>
<feature type="short sequence motif" description="GXSXG" evidence="4">
    <location>
        <begin position="40"/>
        <end position="44"/>
    </location>
</feature>
<feature type="active site" description="Proton acceptor" evidence="4">
    <location>
        <position position="206"/>
    </location>
</feature>
<dbReference type="Pfam" id="PF01734">
    <property type="entry name" value="Patatin"/>
    <property type="match status" value="1"/>
</dbReference>
<dbReference type="GO" id="GO:0016042">
    <property type="term" value="P:lipid catabolic process"/>
    <property type="evidence" value="ECO:0007669"/>
    <property type="project" value="UniProtKB-UniRule"/>
</dbReference>
<dbReference type="GO" id="GO:0016787">
    <property type="term" value="F:hydrolase activity"/>
    <property type="evidence" value="ECO:0007669"/>
    <property type="project" value="UniProtKB-UniRule"/>
</dbReference>
<evidence type="ECO:0000256" key="4">
    <source>
        <dbReference type="PROSITE-ProRule" id="PRU01161"/>
    </source>
</evidence>
<dbReference type="Gene3D" id="3.40.1090.10">
    <property type="entry name" value="Cytosolic phospholipase A2 catalytic domain"/>
    <property type="match status" value="2"/>
</dbReference>
<proteinExistence type="predicted"/>
<gene>
    <name evidence="6" type="ORF">SAMN04489858_103225</name>
</gene>
<feature type="domain" description="PNPLA" evidence="5">
    <location>
        <begin position="8"/>
        <end position="219"/>
    </location>
</feature>
<evidence type="ECO:0000256" key="1">
    <source>
        <dbReference type="ARBA" id="ARBA00022801"/>
    </source>
</evidence>
<dbReference type="InterPro" id="IPR050301">
    <property type="entry name" value="NTE"/>
</dbReference>
<dbReference type="PANTHER" id="PTHR14226">
    <property type="entry name" value="NEUROPATHY TARGET ESTERASE/SWISS CHEESE D.MELANOGASTER"/>
    <property type="match status" value="1"/>
</dbReference>
<dbReference type="OrthoDB" id="9807112at2"/>
<dbReference type="InterPro" id="IPR002641">
    <property type="entry name" value="PNPLA_dom"/>
</dbReference>
<accession>A0A1I0C982</accession>
<dbReference type="InterPro" id="IPR016035">
    <property type="entry name" value="Acyl_Trfase/lysoPLipase"/>
</dbReference>
<evidence type="ECO:0000313" key="7">
    <source>
        <dbReference type="Proteomes" id="UP000199180"/>
    </source>
</evidence>
<dbReference type="PROSITE" id="PS51635">
    <property type="entry name" value="PNPLA"/>
    <property type="match status" value="1"/>
</dbReference>
<feature type="active site" description="Nucleophile" evidence="4">
    <location>
        <position position="42"/>
    </location>
</feature>
<dbReference type="RefSeq" id="WP_090733203.1">
    <property type="nucleotide sequence ID" value="NZ_FOHO01000003.1"/>
</dbReference>
<dbReference type="Proteomes" id="UP000199180">
    <property type="component" value="Unassembled WGS sequence"/>
</dbReference>
<dbReference type="AlphaFoldDB" id="A0A1I0C982"/>
<protein>
    <submittedName>
        <fullName evidence="6">NTE family protein</fullName>
    </submittedName>
</protein>
<evidence type="ECO:0000259" key="5">
    <source>
        <dbReference type="PROSITE" id="PS51635"/>
    </source>
</evidence>
<sequence>MQDKSINLALQGGGAHGAFAWGVLHRLLDEKWLHIAAISGTSAGALNGAAVKAGLARHAGMRGRRAAQTNLDCLWREVGQASDNSVVRWMHSMLPMPRSLHRVAEMFSPAAWLDGLTRVFSPYDYGPFYTNTLGPVLRGLPYPDFSNTQGPRLFVSATNVRTGRIRVFTNHQASVEAVLASACLPNLFRSVEIHDPDTGRREAYWDGGFTGNPALFPLYDKALPRDIVIVNINPLMRDGIPKTPVEISDRVNEISFNSTLMSELRAINFVKRLFAEGRMQNRPMKNPLIHMILDDTLMNDLSARSKVMPGPGLLERMKEAGQVAADSFIEQHADALNRQDTVDLAELFVGSGIVG</sequence>
<keyword evidence="2 4" id="KW-0442">Lipid degradation</keyword>
<dbReference type="STRING" id="364199.SAMN04489858_103225"/>
<keyword evidence="1 4" id="KW-0378">Hydrolase</keyword>
<keyword evidence="3 4" id="KW-0443">Lipid metabolism</keyword>
<dbReference type="PANTHER" id="PTHR14226:SF78">
    <property type="entry name" value="SLR0060 PROTEIN"/>
    <property type="match status" value="1"/>
</dbReference>
<evidence type="ECO:0000256" key="2">
    <source>
        <dbReference type="ARBA" id="ARBA00022963"/>
    </source>
</evidence>
<dbReference type="EMBL" id="FOHO01000003">
    <property type="protein sequence ID" value="SET16068.1"/>
    <property type="molecule type" value="Genomic_DNA"/>
</dbReference>